<dbReference type="AlphaFoldDB" id="J0C9U2"/>
<organism evidence="2 3">
    <name type="scientific">Rhizobium leguminosarum bv. trifolii WSM2297</name>
    <dbReference type="NCBI Taxonomy" id="754762"/>
    <lineage>
        <taxon>Bacteria</taxon>
        <taxon>Pseudomonadati</taxon>
        <taxon>Pseudomonadota</taxon>
        <taxon>Alphaproteobacteria</taxon>
        <taxon>Hyphomicrobiales</taxon>
        <taxon>Rhizobiaceae</taxon>
        <taxon>Rhizobium/Agrobacterium group</taxon>
        <taxon>Rhizobium</taxon>
    </lineage>
</organism>
<evidence type="ECO:0000313" key="3">
    <source>
        <dbReference type="Proteomes" id="UP000005732"/>
    </source>
</evidence>
<name>J0C9U2_RHILT</name>
<evidence type="ECO:0000256" key="1">
    <source>
        <dbReference type="SAM" id="MobiDB-lite"/>
    </source>
</evidence>
<feature type="compositionally biased region" description="Low complexity" evidence="1">
    <location>
        <begin position="40"/>
        <end position="51"/>
    </location>
</feature>
<reference evidence="2 3" key="1">
    <citation type="submission" date="2012-02" db="EMBL/GenBank/DDBJ databases">
        <title>Improved High-Quality Draft Sequence of Rhizobium leguminosarum bv. trifolii WSM2297.</title>
        <authorList>
            <consortium name="US DOE Joint Genome Institute"/>
            <person name="Lucas S."/>
            <person name="Han J."/>
            <person name="Lapidus A."/>
            <person name="Cheng J.-F."/>
            <person name="Goodwin L."/>
            <person name="Pitluck S."/>
            <person name="Peters L."/>
            <person name="Ovchinnikova G."/>
            <person name="Zhang X."/>
            <person name="Detter J.C."/>
            <person name="Han C."/>
            <person name="Tapia R."/>
            <person name="Land M."/>
            <person name="Hauser L."/>
            <person name="Kyrpides N."/>
            <person name="Ivanova N."/>
            <person name="Pagani I."/>
            <person name="Brau L."/>
            <person name="Yates R."/>
            <person name="O'Hara G."/>
            <person name="Rui T."/>
            <person name="Howieson J."/>
            <person name="Reeve W."/>
            <person name="Woyke T."/>
        </authorList>
    </citation>
    <scope>NUCLEOTIDE SEQUENCE [LARGE SCALE GENOMIC DNA]</scope>
    <source>
        <strain evidence="2 3">WSM2297</strain>
    </source>
</reference>
<sequence>MLPEKLHFGRQVACGEAADRVAGGCIVAGIPLRRRISKVSPGSASGPSPAAGDRRRPSSVRPRRIEDRSGCSRPRSGNERPWTAAAASGDDRGNHGSPCRHGNPYRPSTHATGNRGDLLAAHPARPSSARHHRKQTEAEAAAVARPDRSPRAGSRWLAEGAVVARRQCRPVRQEQGPKGEVFAWGSFLYRK</sequence>
<evidence type="ECO:0000313" key="2">
    <source>
        <dbReference type="EMBL" id="EJC79832.1"/>
    </source>
</evidence>
<proteinExistence type="predicted"/>
<accession>J0C9U2</accession>
<dbReference type="EMBL" id="JH719395">
    <property type="protein sequence ID" value="EJC79832.1"/>
    <property type="molecule type" value="Genomic_DNA"/>
</dbReference>
<dbReference type="HOGENOM" id="CLU_1420432_0_0_5"/>
<feature type="region of interest" description="Disordered" evidence="1">
    <location>
        <begin position="35"/>
        <end position="153"/>
    </location>
</feature>
<gene>
    <name evidence="2" type="ORF">Rleg4DRAFT_1434</name>
</gene>
<dbReference type="Proteomes" id="UP000005732">
    <property type="component" value="Unassembled WGS sequence"/>
</dbReference>
<protein>
    <submittedName>
        <fullName evidence="2">Uncharacterized protein</fullName>
    </submittedName>
</protein>